<reference evidence="3 4" key="1">
    <citation type="submission" date="2017-03" db="EMBL/GenBank/DDBJ databases">
        <title>wgs assembly of Dolosigranulum pigrum KPL CDC strains.</title>
        <authorList>
            <person name="Brugger S.D."/>
            <person name="Pettigrew M."/>
            <person name="Kong Y."/>
            <person name="Lemon K.P."/>
        </authorList>
    </citation>
    <scope>NUCLEOTIDE SEQUENCE [LARGE SCALE GENOMIC DNA]</scope>
    <source>
        <strain evidence="3 4">KPL1931_CDC4294-98</strain>
    </source>
</reference>
<dbReference type="Proteomes" id="UP000249099">
    <property type="component" value="Unassembled WGS sequence"/>
</dbReference>
<evidence type="ECO:0000313" key="4">
    <source>
        <dbReference type="Proteomes" id="UP000249099"/>
    </source>
</evidence>
<dbReference type="KEGG" id="dpm:FNV33_08070"/>
<name>A0A328KRV2_9LACT</name>
<dbReference type="EMBL" id="NAQV01000011">
    <property type="protein sequence ID" value="RAN63909.1"/>
    <property type="molecule type" value="Genomic_DNA"/>
</dbReference>
<dbReference type="InterPro" id="IPR053737">
    <property type="entry name" value="Type_II_TA_Toxin"/>
</dbReference>
<dbReference type="Pfam" id="PF02661">
    <property type="entry name" value="Fic"/>
    <property type="match status" value="1"/>
</dbReference>
<sequence>MNKITYFDLADVIKYHDFIIEQTTGLPGIKDKGQLESVLYHIQNDNYYPTFEDKLTHLVYAIVEFHMFYDGNKRTSIIMGAYFLDINGLDGLTGTFIEEMENIVLWVAQGRIDKNFLLDIISSILEHEKLSDEIKLRLAMI</sequence>
<dbReference type="InterPro" id="IPR006440">
    <property type="entry name" value="Doc"/>
</dbReference>
<gene>
    <name evidence="3" type="ORF">B8A44_03955</name>
    <name evidence="2" type="ORF">FNV33_08070</name>
</gene>
<accession>A0A328KRV2</accession>
<dbReference type="Gene3D" id="1.20.120.1870">
    <property type="entry name" value="Fic/DOC protein, Fido domain"/>
    <property type="match status" value="1"/>
</dbReference>
<evidence type="ECO:0000313" key="3">
    <source>
        <dbReference type="EMBL" id="RAN63909.1"/>
    </source>
</evidence>
<dbReference type="PROSITE" id="PS51459">
    <property type="entry name" value="FIDO"/>
    <property type="match status" value="1"/>
</dbReference>
<dbReference type="EMBL" id="CP041626">
    <property type="protein sequence ID" value="QDO91981.1"/>
    <property type="molecule type" value="Genomic_DNA"/>
</dbReference>
<proteinExistence type="predicted"/>
<dbReference type="Proteomes" id="UP000315953">
    <property type="component" value="Chromosome"/>
</dbReference>
<dbReference type="InterPro" id="IPR003812">
    <property type="entry name" value="Fido"/>
</dbReference>
<reference evidence="2 5" key="2">
    <citation type="submission" date="2019-07" db="EMBL/GenBank/DDBJ databases">
        <title>Genome assembly of a nasal isolate of Dolosigranulum pigrum from a chronic sinusitis patient.</title>
        <authorList>
            <person name="Baig S."/>
            <person name="Overballe-Petersen S."/>
            <person name="Kaspar U."/>
            <person name="Rendboe A."/>
            <person name="de Man T."/>
            <person name="Liu C."/>
            <person name="Price L.B."/>
            <person name="Stegger M."/>
            <person name="Becker K."/>
            <person name="Skytt Andersen P."/>
        </authorList>
    </citation>
    <scope>NUCLEOTIDE SEQUENCE [LARGE SCALE GENOMIC DNA]</scope>
    <source>
        <strain evidence="2 5">83VPs-KB5</strain>
    </source>
</reference>
<evidence type="ECO:0000313" key="2">
    <source>
        <dbReference type="EMBL" id="QDO91981.1"/>
    </source>
</evidence>
<dbReference type="InterPro" id="IPR036597">
    <property type="entry name" value="Fido-like_dom_sf"/>
</dbReference>
<protein>
    <submittedName>
        <fullName evidence="3">Death-on-curing protein</fullName>
    </submittedName>
    <submittedName>
        <fullName evidence="2">Type II toxin-antitoxin system death-on-curing family toxin</fullName>
    </submittedName>
</protein>
<evidence type="ECO:0000259" key="1">
    <source>
        <dbReference type="PROSITE" id="PS51459"/>
    </source>
</evidence>
<feature type="domain" description="Fido" evidence="1">
    <location>
        <begin position="7"/>
        <end position="126"/>
    </location>
</feature>
<evidence type="ECO:0000313" key="5">
    <source>
        <dbReference type="Proteomes" id="UP000315953"/>
    </source>
</evidence>
<dbReference type="NCBIfam" id="TIGR01550">
    <property type="entry name" value="DOC_P1"/>
    <property type="match status" value="1"/>
</dbReference>
<dbReference type="GO" id="GO:0016301">
    <property type="term" value="F:kinase activity"/>
    <property type="evidence" value="ECO:0007669"/>
    <property type="project" value="InterPro"/>
</dbReference>
<dbReference type="AlphaFoldDB" id="A0A328KRV2"/>
<dbReference type="PANTHER" id="PTHR39426">
    <property type="entry name" value="HOMOLOGY TO DEATH-ON-CURING PROTEIN OF PHAGE P1"/>
    <property type="match status" value="1"/>
</dbReference>
<organism evidence="3 4">
    <name type="scientific">Dolosigranulum pigrum</name>
    <dbReference type="NCBI Taxonomy" id="29394"/>
    <lineage>
        <taxon>Bacteria</taxon>
        <taxon>Bacillati</taxon>
        <taxon>Bacillota</taxon>
        <taxon>Bacilli</taxon>
        <taxon>Lactobacillales</taxon>
        <taxon>Carnobacteriaceae</taxon>
        <taxon>Dolosigranulum</taxon>
    </lineage>
</organism>
<dbReference type="SUPFAM" id="SSF140931">
    <property type="entry name" value="Fic-like"/>
    <property type="match status" value="1"/>
</dbReference>
<dbReference type="PANTHER" id="PTHR39426:SF1">
    <property type="entry name" value="HOMOLOGY TO DEATH-ON-CURING PROTEIN OF PHAGE P1"/>
    <property type="match status" value="1"/>
</dbReference>
<dbReference type="RefSeq" id="WP_112788039.1">
    <property type="nucleotide sequence ID" value="NZ_CP040415.1"/>
</dbReference>